<keyword evidence="2" id="KW-1185">Reference proteome</keyword>
<comment type="caution">
    <text evidence="1">The sequence shown here is derived from an EMBL/GenBank/DDBJ whole genome shotgun (WGS) entry which is preliminary data.</text>
</comment>
<evidence type="ECO:0000313" key="1">
    <source>
        <dbReference type="EMBL" id="KAJ9083203.1"/>
    </source>
</evidence>
<organism evidence="1 2">
    <name type="scientific">Entomophthora muscae</name>
    <dbReference type="NCBI Taxonomy" id="34485"/>
    <lineage>
        <taxon>Eukaryota</taxon>
        <taxon>Fungi</taxon>
        <taxon>Fungi incertae sedis</taxon>
        <taxon>Zoopagomycota</taxon>
        <taxon>Entomophthoromycotina</taxon>
        <taxon>Entomophthoromycetes</taxon>
        <taxon>Entomophthorales</taxon>
        <taxon>Entomophthoraceae</taxon>
        <taxon>Entomophthora</taxon>
    </lineage>
</organism>
<accession>A0ACC2U8P7</accession>
<protein>
    <submittedName>
        <fullName evidence="1">Uncharacterized protein</fullName>
    </submittedName>
</protein>
<sequence length="99" mass="10559">MDFYGPLFACVHAKLLHAYQSPELDIEMVPPVDSDPPGVLISLAADALQVSLCKGAPDGWVWADIITQGFRISTPATWSIPTKAKGTKISGTDSLALFS</sequence>
<reference evidence="1" key="1">
    <citation type="submission" date="2022-04" db="EMBL/GenBank/DDBJ databases">
        <title>Genome of the entomopathogenic fungus Entomophthora muscae.</title>
        <authorList>
            <person name="Elya C."/>
            <person name="Lovett B.R."/>
            <person name="Lee E."/>
            <person name="Macias A.M."/>
            <person name="Hajek A.E."/>
            <person name="De Bivort B.L."/>
            <person name="Kasson M.T."/>
            <person name="De Fine Licht H.H."/>
            <person name="Stajich J.E."/>
        </authorList>
    </citation>
    <scope>NUCLEOTIDE SEQUENCE</scope>
    <source>
        <strain evidence="1">Berkeley</strain>
    </source>
</reference>
<evidence type="ECO:0000313" key="2">
    <source>
        <dbReference type="Proteomes" id="UP001165960"/>
    </source>
</evidence>
<dbReference type="EMBL" id="QTSX02001094">
    <property type="protein sequence ID" value="KAJ9083203.1"/>
    <property type="molecule type" value="Genomic_DNA"/>
</dbReference>
<proteinExistence type="predicted"/>
<gene>
    <name evidence="1" type="ORF">DSO57_1037108</name>
</gene>
<dbReference type="Proteomes" id="UP001165960">
    <property type="component" value="Unassembled WGS sequence"/>
</dbReference>
<name>A0ACC2U8P7_9FUNG</name>